<feature type="region of interest" description="Disordered" evidence="1">
    <location>
        <begin position="1"/>
        <end position="51"/>
    </location>
</feature>
<gene>
    <name evidence="2" type="ORF">DPMN_116675</name>
</gene>
<evidence type="ECO:0000313" key="3">
    <source>
        <dbReference type="Proteomes" id="UP000828390"/>
    </source>
</evidence>
<evidence type="ECO:0000313" key="2">
    <source>
        <dbReference type="EMBL" id="KAH3843166.1"/>
    </source>
</evidence>
<name>A0A9D4QTM0_DREPO</name>
<comment type="caution">
    <text evidence="2">The sequence shown here is derived from an EMBL/GenBank/DDBJ whole genome shotgun (WGS) entry which is preliminary data.</text>
</comment>
<dbReference type="Proteomes" id="UP000828390">
    <property type="component" value="Unassembled WGS sequence"/>
</dbReference>
<reference evidence="2" key="1">
    <citation type="journal article" date="2019" name="bioRxiv">
        <title>The Genome of the Zebra Mussel, Dreissena polymorpha: A Resource for Invasive Species Research.</title>
        <authorList>
            <person name="McCartney M.A."/>
            <person name="Auch B."/>
            <person name="Kono T."/>
            <person name="Mallez S."/>
            <person name="Zhang Y."/>
            <person name="Obille A."/>
            <person name="Becker A."/>
            <person name="Abrahante J.E."/>
            <person name="Garbe J."/>
            <person name="Badalamenti J.P."/>
            <person name="Herman A."/>
            <person name="Mangelson H."/>
            <person name="Liachko I."/>
            <person name="Sullivan S."/>
            <person name="Sone E.D."/>
            <person name="Koren S."/>
            <person name="Silverstein K.A.T."/>
            <person name="Beckman K.B."/>
            <person name="Gohl D.M."/>
        </authorList>
    </citation>
    <scope>NUCLEOTIDE SEQUENCE</scope>
    <source>
        <strain evidence="2">Duluth1</strain>
        <tissue evidence="2">Whole animal</tissue>
    </source>
</reference>
<organism evidence="2 3">
    <name type="scientific">Dreissena polymorpha</name>
    <name type="common">Zebra mussel</name>
    <name type="synonym">Mytilus polymorpha</name>
    <dbReference type="NCBI Taxonomy" id="45954"/>
    <lineage>
        <taxon>Eukaryota</taxon>
        <taxon>Metazoa</taxon>
        <taxon>Spiralia</taxon>
        <taxon>Lophotrochozoa</taxon>
        <taxon>Mollusca</taxon>
        <taxon>Bivalvia</taxon>
        <taxon>Autobranchia</taxon>
        <taxon>Heteroconchia</taxon>
        <taxon>Euheterodonta</taxon>
        <taxon>Imparidentia</taxon>
        <taxon>Neoheterodontei</taxon>
        <taxon>Myida</taxon>
        <taxon>Dreissenoidea</taxon>
        <taxon>Dreissenidae</taxon>
        <taxon>Dreissena</taxon>
    </lineage>
</organism>
<protein>
    <submittedName>
        <fullName evidence="2">Uncharacterized protein</fullName>
    </submittedName>
</protein>
<proteinExistence type="predicted"/>
<evidence type="ECO:0000256" key="1">
    <source>
        <dbReference type="SAM" id="MobiDB-lite"/>
    </source>
</evidence>
<keyword evidence="3" id="KW-1185">Reference proteome</keyword>
<dbReference type="EMBL" id="JAIWYP010000004">
    <property type="protein sequence ID" value="KAH3843166.1"/>
    <property type="molecule type" value="Genomic_DNA"/>
</dbReference>
<dbReference type="AlphaFoldDB" id="A0A9D4QTM0"/>
<reference evidence="2" key="2">
    <citation type="submission" date="2020-11" db="EMBL/GenBank/DDBJ databases">
        <authorList>
            <person name="McCartney M.A."/>
            <person name="Auch B."/>
            <person name="Kono T."/>
            <person name="Mallez S."/>
            <person name="Becker A."/>
            <person name="Gohl D.M."/>
            <person name="Silverstein K.A.T."/>
            <person name="Koren S."/>
            <person name="Bechman K.B."/>
            <person name="Herman A."/>
            <person name="Abrahante J.E."/>
            <person name="Garbe J."/>
        </authorList>
    </citation>
    <scope>NUCLEOTIDE SEQUENCE</scope>
    <source>
        <strain evidence="2">Duluth1</strain>
        <tissue evidence="2">Whole animal</tissue>
    </source>
</reference>
<sequence>MGYNEAEKRVKRMTQFEATSTKRRRQISAKDNDHEPEENLVATPIYDDPEV</sequence>
<accession>A0A9D4QTM0</accession>